<dbReference type="RefSeq" id="WP_206101051.1">
    <property type="nucleotide sequence ID" value="NZ_CP070969.1"/>
</dbReference>
<name>A0ABX7L5Q7_9BACL</name>
<dbReference type="InterPro" id="IPR006698">
    <property type="entry name" value="UPF0229"/>
</dbReference>
<proteinExistence type="predicted"/>
<dbReference type="Pfam" id="PF04285">
    <property type="entry name" value="DUF444"/>
    <property type="match status" value="1"/>
</dbReference>
<keyword evidence="2" id="KW-1185">Reference proteome</keyword>
<dbReference type="Proteomes" id="UP000663452">
    <property type="component" value="Chromosome"/>
</dbReference>
<dbReference type="PANTHER" id="PTHR30510">
    <property type="entry name" value="UPF0229 PROTEIN YEAH"/>
    <property type="match status" value="1"/>
</dbReference>
<dbReference type="PANTHER" id="PTHR30510:SF2">
    <property type="entry name" value="UPF0229 PROTEIN YEAH"/>
    <property type="match status" value="1"/>
</dbReference>
<protein>
    <submittedName>
        <fullName evidence="1">DUF444 family protein</fullName>
    </submittedName>
</protein>
<reference evidence="1 2" key="1">
    <citation type="submission" date="2021-02" db="EMBL/GenBank/DDBJ databases">
        <title>Paenibacillus tianjinensis sp. nov.</title>
        <authorList>
            <person name="Liu H."/>
        </authorList>
    </citation>
    <scope>NUCLEOTIDE SEQUENCE [LARGE SCALE GENOMIC DNA]</scope>
    <source>
        <strain evidence="1 2">TB2019</strain>
    </source>
</reference>
<gene>
    <name evidence="1" type="ORF">JRJ22_19330</name>
</gene>
<dbReference type="EMBL" id="CP070969">
    <property type="protein sequence ID" value="QSF43418.1"/>
    <property type="molecule type" value="Genomic_DNA"/>
</dbReference>
<accession>A0ABX7L5Q7</accession>
<evidence type="ECO:0000313" key="2">
    <source>
        <dbReference type="Proteomes" id="UP000663452"/>
    </source>
</evidence>
<organism evidence="1 2">
    <name type="scientific">Paenibacillus tianjinensis</name>
    <dbReference type="NCBI Taxonomy" id="2810347"/>
    <lineage>
        <taxon>Bacteria</taxon>
        <taxon>Bacillati</taxon>
        <taxon>Bacillota</taxon>
        <taxon>Bacilli</taxon>
        <taxon>Bacillales</taxon>
        <taxon>Paenibacillaceae</taxon>
        <taxon>Paenibacillus</taxon>
    </lineage>
</organism>
<sequence>MVKIKGMKHEEIVQNLCDIYGKLKFDTENDQLKSDFKTLKETILERMSSYSIIEKMELSEVLTLEDVVVNKYQINEVFNKLNGYIKPHLINRMYENSEAIFIVMMDNSGSMGTFEKHIGRSVITWNKLFLEDKYVNVETEYIVHSTDAKSVGENQFFNESESGGTIASSAYVKCLEIINSKDYKNKDIYVMHVSDGDNLTSDNRRVENYLYDILHKVVQFQYIEPNQYNRTSTLMSCFRNIDNEKFIKTVIKDKSHVMRAIQNAFTTFE</sequence>
<evidence type="ECO:0000313" key="1">
    <source>
        <dbReference type="EMBL" id="QSF43418.1"/>
    </source>
</evidence>